<dbReference type="EMBL" id="BMIK01000009">
    <property type="protein sequence ID" value="GGC33301.1"/>
    <property type="molecule type" value="Genomic_DNA"/>
</dbReference>
<feature type="domain" description="N-acetyltransferase" evidence="2">
    <location>
        <begin position="5"/>
        <end position="156"/>
    </location>
</feature>
<gene>
    <name evidence="3" type="ORF">GCM10011386_26740</name>
</gene>
<dbReference type="InterPro" id="IPR016181">
    <property type="entry name" value="Acyl_CoA_acyltransferase"/>
</dbReference>
<name>A0ABQ1M1T8_9SPHI</name>
<dbReference type="SUPFAM" id="SSF55729">
    <property type="entry name" value="Acyl-CoA N-acyltransferases (Nat)"/>
    <property type="match status" value="1"/>
</dbReference>
<sequence>MAAAISIRQETAADFAAVFDVNRLAFGQDNEARLVDALRANETAFVPELSIVAVIGAIVVGHILFTKITIRGSNGNLHGSLALAPMAVRPEHQKQGIGSQLVRKGLAVASGLGFQSVIVVGHEQYYPKFGFEPAEKWNIKAPFEVPSDAFMAIELIADGLRNVSGMVVYPAEFESV</sequence>
<dbReference type="PROSITE" id="PS51186">
    <property type="entry name" value="GNAT"/>
    <property type="match status" value="1"/>
</dbReference>
<reference evidence="4" key="1">
    <citation type="journal article" date="2019" name="Int. J. Syst. Evol. Microbiol.">
        <title>The Global Catalogue of Microorganisms (GCM) 10K type strain sequencing project: providing services to taxonomists for standard genome sequencing and annotation.</title>
        <authorList>
            <consortium name="The Broad Institute Genomics Platform"/>
            <consortium name="The Broad Institute Genome Sequencing Center for Infectious Disease"/>
            <person name="Wu L."/>
            <person name="Ma J."/>
        </authorList>
    </citation>
    <scope>NUCLEOTIDE SEQUENCE [LARGE SCALE GENOMIC DNA]</scope>
    <source>
        <strain evidence="4">CGMCC 1.15342</strain>
    </source>
</reference>
<evidence type="ECO:0000256" key="1">
    <source>
        <dbReference type="SAM" id="Phobius"/>
    </source>
</evidence>
<feature type="transmembrane region" description="Helical" evidence="1">
    <location>
        <begin position="44"/>
        <end position="65"/>
    </location>
</feature>
<dbReference type="PANTHER" id="PTHR43617:SF2">
    <property type="entry name" value="UPF0039 PROTEIN SLL0451"/>
    <property type="match status" value="1"/>
</dbReference>
<protein>
    <submittedName>
        <fullName evidence="3">N-acetyltransferase</fullName>
    </submittedName>
</protein>
<proteinExistence type="predicted"/>
<evidence type="ECO:0000259" key="2">
    <source>
        <dbReference type="PROSITE" id="PS51186"/>
    </source>
</evidence>
<accession>A0ABQ1M1T8</accession>
<dbReference type="InterPro" id="IPR000182">
    <property type="entry name" value="GNAT_dom"/>
</dbReference>
<keyword evidence="1" id="KW-0812">Transmembrane</keyword>
<dbReference type="InterPro" id="IPR050276">
    <property type="entry name" value="MshD_Acetyltransferase"/>
</dbReference>
<keyword evidence="1" id="KW-0472">Membrane</keyword>
<dbReference type="RefSeq" id="WP_188751516.1">
    <property type="nucleotide sequence ID" value="NZ_BMIK01000009.1"/>
</dbReference>
<dbReference type="PANTHER" id="PTHR43617">
    <property type="entry name" value="L-AMINO ACID N-ACETYLTRANSFERASE"/>
    <property type="match status" value="1"/>
</dbReference>
<organism evidence="3 4">
    <name type="scientific">Parapedobacter defluvii</name>
    <dbReference type="NCBI Taxonomy" id="2045106"/>
    <lineage>
        <taxon>Bacteria</taxon>
        <taxon>Pseudomonadati</taxon>
        <taxon>Bacteroidota</taxon>
        <taxon>Sphingobacteriia</taxon>
        <taxon>Sphingobacteriales</taxon>
        <taxon>Sphingobacteriaceae</taxon>
        <taxon>Parapedobacter</taxon>
    </lineage>
</organism>
<dbReference type="Pfam" id="PF13508">
    <property type="entry name" value="Acetyltransf_7"/>
    <property type="match status" value="1"/>
</dbReference>
<dbReference type="Gene3D" id="3.40.630.30">
    <property type="match status" value="1"/>
</dbReference>
<keyword evidence="1" id="KW-1133">Transmembrane helix</keyword>
<evidence type="ECO:0000313" key="4">
    <source>
        <dbReference type="Proteomes" id="UP000597338"/>
    </source>
</evidence>
<comment type="caution">
    <text evidence="3">The sequence shown here is derived from an EMBL/GenBank/DDBJ whole genome shotgun (WGS) entry which is preliminary data.</text>
</comment>
<dbReference type="CDD" id="cd04301">
    <property type="entry name" value="NAT_SF"/>
    <property type="match status" value="1"/>
</dbReference>
<keyword evidence="4" id="KW-1185">Reference proteome</keyword>
<evidence type="ECO:0000313" key="3">
    <source>
        <dbReference type="EMBL" id="GGC33301.1"/>
    </source>
</evidence>
<dbReference type="Proteomes" id="UP000597338">
    <property type="component" value="Unassembled WGS sequence"/>
</dbReference>